<keyword evidence="9" id="KW-0055">Arginine biosynthesis</keyword>
<comment type="pathway">
    <text evidence="2 9">Amino-acid biosynthesis; L-arginine biosynthesis [regulation].</text>
</comment>
<dbReference type="OrthoDB" id="7060358at2"/>
<evidence type="ECO:0000256" key="6">
    <source>
        <dbReference type="ARBA" id="ARBA00023015"/>
    </source>
</evidence>
<dbReference type="RefSeq" id="WP_147494125.1">
    <property type="nucleotide sequence ID" value="NZ_CP041659.1"/>
</dbReference>
<dbReference type="GO" id="GO:0034618">
    <property type="term" value="F:arginine binding"/>
    <property type="evidence" value="ECO:0007669"/>
    <property type="project" value="InterPro"/>
</dbReference>
<dbReference type="PANTHER" id="PTHR34471">
    <property type="entry name" value="ARGININE REPRESSOR"/>
    <property type="match status" value="1"/>
</dbReference>
<comment type="similarity">
    <text evidence="3 9">Belongs to the ArgR family.</text>
</comment>
<dbReference type="EMBL" id="CP041659">
    <property type="protein sequence ID" value="QDP19675.1"/>
    <property type="molecule type" value="Genomic_DNA"/>
</dbReference>
<dbReference type="Pfam" id="PF01316">
    <property type="entry name" value="Arg_repressor"/>
    <property type="match status" value="1"/>
</dbReference>
<dbReference type="InterPro" id="IPR036390">
    <property type="entry name" value="WH_DNA-bd_sf"/>
</dbReference>
<evidence type="ECO:0000256" key="7">
    <source>
        <dbReference type="ARBA" id="ARBA00023125"/>
    </source>
</evidence>
<comment type="subcellular location">
    <subcellularLocation>
        <location evidence="1 9">Cytoplasm</location>
    </subcellularLocation>
</comment>
<dbReference type="GO" id="GO:0005737">
    <property type="term" value="C:cytoplasm"/>
    <property type="evidence" value="ECO:0007669"/>
    <property type="project" value="UniProtKB-SubCell"/>
</dbReference>
<dbReference type="SUPFAM" id="SSF46785">
    <property type="entry name" value="Winged helix' DNA-binding domain"/>
    <property type="match status" value="1"/>
</dbReference>
<feature type="domain" description="Arginine repressor C-terminal" evidence="11">
    <location>
        <begin position="86"/>
        <end position="149"/>
    </location>
</feature>
<evidence type="ECO:0000256" key="5">
    <source>
        <dbReference type="ARBA" id="ARBA00022490"/>
    </source>
</evidence>
<evidence type="ECO:0000256" key="3">
    <source>
        <dbReference type="ARBA" id="ARBA00008316"/>
    </source>
</evidence>
<sequence length="155" mass="16412">MTPVGKTQRQLMIADWLRSGRVGSQEELVARLSLAGIAATQATVSRDLLELGAFKLKRDGSIRYVMPDQIEADHAAAKLDRLLAEWVDTIIPCGNMLVLKTPPGSANLVANALDAARIDAIAGTLAGDDTIFVALVDGADNAAVVDLLHRKRAGA</sequence>
<keyword evidence="9" id="KW-0028">Amino-acid biosynthesis</keyword>
<evidence type="ECO:0000313" key="12">
    <source>
        <dbReference type="EMBL" id="QDP19675.1"/>
    </source>
</evidence>
<reference evidence="12 13" key="1">
    <citation type="submission" date="2019-07" db="EMBL/GenBank/DDBJ databases">
        <title>Sphingomonas AE3 Genome sequencing and assembly.</title>
        <authorList>
            <person name="Kim H."/>
        </authorList>
    </citation>
    <scope>NUCLEOTIDE SEQUENCE [LARGE SCALE GENOMIC DNA]</scope>
    <source>
        <strain evidence="12 13">AE3</strain>
    </source>
</reference>
<dbReference type="Proteomes" id="UP000321857">
    <property type="component" value="Chromosome"/>
</dbReference>
<accession>A0A516IRZ8</accession>
<dbReference type="InterPro" id="IPR036251">
    <property type="entry name" value="Arg_repress_C_sf"/>
</dbReference>
<dbReference type="GO" id="GO:0051259">
    <property type="term" value="P:protein complex oligomerization"/>
    <property type="evidence" value="ECO:0007669"/>
    <property type="project" value="InterPro"/>
</dbReference>
<keyword evidence="9" id="KW-0678">Repressor</keyword>
<dbReference type="GO" id="GO:0003677">
    <property type="term" value="F:DNA binding"/>
    <property type="evidence" value="ECO:0007669"/>
    <property type="project" value="UniProtKB-KW"/>
</dbReference>
<evidence type="ECO:0000313" key="13">
    <source>
        <dbReference type="Proteomes" id="UP000321857"/>
    </source>
</evidence>
<gene>
    <name evidence="9" type="primary">argR</name>
    <name evidence="12" type="ORF">FMM02_06710</name>
</gene>
<dbReference type="GO" id="GO:0006526">
    <property type="term" value="P:L-arginine biosynthetic process"/>
    <property type="evidence" value="ECO:0007669"/>
    <property type="project" value="UniProtKB-UniPathway"/>
</dbReference>
<keyword evidence="13" id="KW-1185">Reference proteome</keyword>
<evidence type="ECO:0000256" key="2">
    <source>
        <dbReference type="ARBA" id="ARBA00005040"/>
    </source>
</evidence>
<evidence type="ECO:0000256" key="8">
    <source>
        <dbReference type="ARBA" id="ARBA00023163"/>
    </source>
</evidence>
<protein>
    <recommendedName>
        <fullName evidence="4 9">Arginine repressor</fullName>
    </recommendedName>
</protein>
<dbReference type="Gene3D" id="1.10.10.10">
    <property type="entry name" value="Winged helix-like DNA-binding domain superfamily/Winged helix DNA-binding domain"/>
    <property type="match status" value="1"/>
</dbReference>
<dbReference type="HAMAP" id="MF_00173">
    <property type="entry name" value="Arg_repressor"/>
    <property type="match status" value="1"/>
</dbReference>
<dbReference type="InterPro" id="IPR020900">
    <property type="entry name" value="Arg_repress_DNA-bd"/>
</dbReference>
<name>A0A516IRZ8_9SPHN</name>
<evidence type="ECO:0000259" key="10">
    <source>
        <dbReference type="Pfam" id="PF01316"/>
    </source>
</evidence>
<evidence type="ECO:0000259" key="11">
    <source>
        <dbReference type="Pfam" id="PF02863"/>
    </source>
</evidence>
<dbReference type="KEGG" id="sxa:FMM02_06710"/>
<dbReference type="SUPFAM" id="SSF55252">
    <property type="entry name" value="C-terminal domain of arginine repressor"/>
    <property type="match status" value="1"/>
</dbReference>
<dbReference type="AlphaFoldDB" id="A0A516IRZ8"/>
<evidence type="ECO:0000256" key="1">
    <source>
        <dbReference type="ARBA" id="ARBA00004496"/>
    </source>
</evidence>
<dbReference type="PRINTS" id="PR01467">
    <property type="entry name" value="ARGREPRESSOR"/>
</dbReference>
<dbReference type="GO" id="GO:1900079">
    <property type="term" value="P:regulation of arginine biosynthetic process"/>
    <property type="evidence" value="ECO:0007669"/>
    <property type="project" value="UniProtKB-UniRule"/>
</dbReference>
<evidence type="ECO:0000256" key="9">
    <source>
        <dbReference type="HAMAP-Rule" id="MF_00173"/>
    </source>
</evidence>
<feature type="domain" description="Arginine repressor DNA-binding" evidence="10">
    <location>
        <begin position="5"/>
        <end position="69"/>
    </location>
</feature>
<dbReference type="InterPro" id="IPR001669">
    <property type="entry name" value="Arg_repress"/>
</dbReference>
<keyword evidence="8 9" id="KW-0804">Transcription</keyword>
<dbReference type="InterPro" id="IPR020899">
    <property type="entry name" value="Arg_repress_C"/>
</dbReference>
<dbReference type="GO" id="GO:0003700">
    <property type="term" value="F:DNA-binding transcription factor activity"/>
    <property type="evidence" value="ECO:0007669"/>
    <property type="project" value="UniProtKB-UniRule"/>
</dbReference>
<evidence type="ECO:0000256" key="4">
    <source>
        <dbReference type="ARBA" id="ARBA00021148"/>
    </source>
</evidence>
<dbReference type="Pfam" id="PF02863">
    <property type="entry name" value="Arg_repressor_C"/>
    <property type="match status" value="1"/>
</dbReference>
<keyword evidence="6 9" id="KW-0805">Transcription regulation</keyword>
<keyword evidence="7 9" id="KW-0238">DNA-binding</keyword>
<dbReference type="PANTHER" id="PTHR34471:SF1">
    <property type="entry name" value="ARGININE REPRESSOR"/>
    <property type="match status" value="1"/>
</dbReference>
<organism evidence="12 13">
    <name type="scientific">Sphingomonas xanthus</name>
    <dbReference type="NCBI Taxonomy" id="2594473"/>
    <lineage>
        <taxon>Bacteria</taxon>
        <taxon>Pseudomonadati</taxon>
        <taxon>Pseudomonadota</taxon>
        <taxon>Alphaproteobacteria</taxon>
        <taxon>Sphingomonadales</taxon>
        <taxon>Sphingomonadaceae</taxon>
        <taxon>Sphingomonas</taxon>
    </lineage>
</organism>
<comment type="function">
    <text evidence="9">Regulates arginine biosynthesis genes.</text>
</comment>
<keyword evidence="5 9" id="KW-0963">Cytoplasm</keyword>
<dbReference type="InterPro" id="IPR036388">
    <property type="entry name" value="WH-like_DNA-bd_sf"/>
</dbReference>
<proteinExistence type="inferred from homology"/>
<dbReference type="UniPathway" id="UPA00068"/>
<dbReference type="Gene3D" id="3.30.1360.40">
    <property type="match status" value="1"/>
</dbReference>